<name>A0A1K1T213_9BACT</name>
<gene>
    <name evidence="1" type="ORF">SAMN05661012_06646</name>
</gene>
<accession>A0A1K1T213</accession>
<proteinExistence type="predicted"/>
<dbReference type="EMBL" id="FPIZ01000051">
    <property type="protein sequence ID" value="SFW90632.1"/>
    <property type="molecule type" value="Genomic_DNA"/>
</dbReference>
<protein>
    <submittedName>
        <fullName evidence="1">Uncharacterized protein</fullName>
    </submittedName>
</protein>
<sequence length="58" mass="6958">MVKLGQLFMNTQKLLCYEEEVEGNNLRYHSIDNIYSQIDIEINLIYIERHYCEMATTL</sequence>
<dbReference type="AlphaFoldDB" id="A0A1K1T213"/>
<evidence type="ECO:0000313" key="2">
    <source>
        <dbReference type="Proteomes" id="UP000183788"/>
    </source>
</evidence>
<organism evidence="1 2">
    <name type="scientific">Chitinophaga sancti</name>
    <dbReference type="NCBI Taxonomy" id="1004"/>
    <lineage>
        <taxon>Bacteria</taxon>
        <taxon>Pseudomonadati</taxon>
        <taxon>Bacteroidota</taxon>
        <taxon>Chitinophagia</taxon>
        <taxon>Chitinophagales</taxon>
        <taxon>Chitinophagaceae</taxon>
        <taxon>Chitinophaga</taxon>
    </lineage>
</organism>
<reference evidence="1 2" key="1">
    <citation type="submission" date="2016-11" db="EMBL/GenBank/DDBJ databases">
        <authorList>
            <person name="Jaros S."/>
            <person name="Januszkiewicz K."/>
            <person name="Wedrychowicz H."/>
        </authorList>
    </citation>
    <scope>NUCLEOTIDE SEQUENCE [LARGE SCALE GENOMIC DNA]</scope>
    <source>
        <strain evidence="1 2">DSM 784</strain>
    </source>
</reference>
<evidence type="ECO:0000313" key="1">
    <source>
        <dbReference type="EMBL" id="SFW90632.1"/>
    </source>
</evidence>
<dbReference type="Proteomes" id="UP000183788">
    <property type="component" value="Unassembled WGS sequence"/>
</dbReference>